<sequence length="487" mass="55146">MTKKPLLTYQDQQQPYPETIVQFGEGNFIRAYFDWMIDGLLKKGLYHGKIVSIQPTPRGKIVPLLNKQQGLFTLIERGKLNGTDINQSTLISSIQRGINPYEEWDQVLALARSTDIQLLVSNTTEAGITYEQEPFDPSISPLSYPGKVTAFLYHRYRHFSGSSEAGLIVVPLELIENNGQQLKEIVLQLAIDWRLPESFSLWIEEEIDFCNTLVDRIVTGYPDQPNVFQLPYNDVLLTVSEPYHFFAIESRTAIEAILPLQKAGFNVAYGHIAEYRTLKVRILNGAHTTLAAPSLLCGLSTVKEAMAHPLLQVFVEQALVRDILPSIDQDDERKHRFAQETLERFANPYMEHQFSAIAMHSLSKWEARVWPSVSEQSNDHLALSLAALLLFYRTVAKAEDGSWYVTINNKKIAIRDNEQALENMQAEWQKQVPITTMISALLEADWLFPTISDFPTSFKKSVIHLSGLIEANGIVATLEQTIEPISK</sequence>
<proteinExistence type="predicted"/>
<dbReference type="Gene3D" id="1.10.1040.10">
    <property type="entry name" value="N-(1-d-carboxylethyl)-l-norvaline Dehydrogenase, domain 2"/>
    <property type="match status" value="1"/>
</dbReference>
<comment type="catalytic activity">
    <reaction evidence="3">
        <text>D-mannitol 1-phosphate + NAD(+) = beta-D-fructose 6-phosphate + NADH + H(+)</text>
        <dbReference type="Rhea" id="RHEA:19661"/>
        <dbReference type="ChEBI" id="CHEBI:15378"/>
        <dbReference type="ChEBI" id="CHEBI:57540"/>
        <dbReference type="ChEBI" id="CHEBI:57634"/>
        <dbReference type="ChEBI" id="CHEBI:57945"/>
        <dbReference type="ChEBI" id="CHEBI:61381"/>
        <dbReference type="EC" id="1.1.1.17"/>
    </reaction>
</comment>
<evidence type="ECO:0000256" key="1">
    <source>
        <dbReference type="ARBA" id="ARBA00023002"/>
    </source>
</evidence>
<dbReference type="InterPro" id="IPR013131">
    <property type="entry name" value="Mannitol_DH_N"/>
</dbReference>
<comment type="caution">
    <text evidence="6">The sequence shown here is derived from an EMBL/GenBank/DDBJ whole genome shotgun (WGS) entry which is preliminary data.</text>
</comment>
<dbReference type="PANTHER" id="PTHR30524:SF0">
    <property type="entry name" value="ALTRONATE OXIDOREDUCTASE-RELATED"/>
    <property type="match status" value="1"/>
</dbReference>
<protein>
    <submittedName>
        <fullName evidence="6">Tagaturonate reductase</fullName>
        <ecNumber evidence="6">1.1.1.58</ecNumber>
    </submittedName>
</protein>
<dbReference type="EC" id="1.1.1.58" evidence="6"/>
<accession>A0ABS2SUS6</accession>
<dbReference type="Pfam" id="PF01232">
    <property type="entry name" value="Mannitol_dh"/>
    <property type="match status" value="1"/>
</dbReference>
<dbReference type="SUPFAM" id="SSF51735">
    <property type="entry name" value="NAD(P)-binding Rossmann-fold domains"/>
    <property type="match status" value="1"/>
</dbReference>
<evidence type="ECO:0000259" key="5">
    <source>
        <dbReference type="Pfam" id="PF08125"/>
    </source>
</evidence>
<feature type="domain" description="Mannitol dehydrogenase C-terminal" evidence="5">
    <location>
        <begin position="271"/>
        <end position="397"/>
    </location>
</feature>
<dbReference type="NCBIfam" id="NF002969">
    <property type="entry name" value="PRK03643.1"/>
    <property type="match status" value="1"/>
</dbReference>
<evidence type="ECO:0000313" key="6">
    <source>
        <dbReference type="EMBL" id="MBM7839282.1"/>
    </source>
</evidence>
<dbReference type="InterPro" id="IPR013328">
    <property type="entry name" value="6PGD_dom2"/>
</dbReference>
<evidence type="ECO:0000256" key="3">
    <source>
        <dbReference type="ARBA" id="ARBA00048615"/>
    </source>
</evidence>
<evidence type="ECO:0000313" key="7">
    <source>
        <dbReference type="Proteomes" id="UP001179280"/>
    </source>
</evidence>
<dbReference type="InterPro" id="IPR008927">
    <property type="entry name" value="6-PGluconate_DH-like_C_sf"/>
</dbReference>
<evidence type="ECO:0000259" key="4">
    <source>
        <dbReference type="Pfam" id="PF01232"/>
    </source>
</evidence>
<dbReference type="Pfam" id="PF08125">
    <property type="entry name" value="Mannitol_dh_C"/>
    <property type="match status" value="1"/>
</dbReference>
<feature type="domain" description="Mannitol dehydrogenase N-terminal" evidence="4">
    <location>
        <begin position="19"/>
        <end position="253"/>
    </location>
</feature>
<dbReference type="InterPro" id="IPR013118">
    <property type="entry name" value="Mannitol_DH_C"/>
</dbReference>
<dbReference type="SUPFAM" id="SSF48179">
    <property type="entry name" value="6-phosphogluconate dehydrogenase C-terminal domain-like"/>
    <property type="match status" value="1"/>
</dbReference>
<dbReference type="GO" id="GO:0009026">
    <property type="term" value="F:tagaturonate reductase activity"/>
    <property type="evidence" value="ECO:0007669"/>
    <property type="project" value="UniProtKB-EC"/>
</dbReference>
<keyword evidence="1 6" id="KW-0560">Oxidoreductase</keyword>
<evidence type="ECO:0000256" key="2">
    <source>
        <dbReference type="ARBA" id="ARBA00023027"/>
    </source>
</evidence>
<dbReference type="Proteomes" id="UP001179280">
    <property type="component" value="Unassembled WGS sequence"/>
</dbReference>
<organism evidence="6 7">
    <name type="scientific">Shouchella xiaoxiensis</name>
    <dbReference type="NCBI Taxonomy" id="766895"/>
    <lineage>
        <taxon>Bacteria</taxon>
        <taxon>Bacillati</taxon>
        <taxon>Bacillota</taxon>
        <taxon>Bacilli</taxon>
        <taxon>Bacillales</taxon>
        <taxon>Bacillaceae</taxon>
        <taxon>Shouchella</taxon>
    </lineage>
</organism>
<dbReference type="EMBL" id="JAFBCV010000007">
    <property type="protein sequence ID" value="MBM7839282.1"/>
    <property type="molecule type" value="Genomic_DNA"/>
</dbReference>
<reference evidence="6" key="1">
    <citation type="submission" date="2021-01" db="EMBL/GenBank/DDBJ databases">
        <title>Genomic Encyclopedia of Type Strains, Phase IV (KMG-IV): sequencing the most valuable type-strain genomes for metagenomic binning, comparative biology and taxonomic classification.</title>
        <authorList>
            <person name="Goeker M."/>
        </authorList>
    </citation>
    <scope>NUCLEOTIDE SEQUENCE</scope>
    <source>
        <strain evidence="6">DSM 21943</strain>
    </source>
</reference>
<gene>
    <name evidence="6" type="ORF">JOC54_002553</name>
</gene>
<name>A0ABS2SUS6_9BACI</name>
<dbReference type="Gene3D" id="3.40.50.720">
    <property type="entry name" value="NAD(P)-binding Rossmann-like Domain"/>
    <property type="match status" value="1"/>
</dbReference>
<dbReference type="PANTHER" id="PTHR30524">
    <property type="entry name" value="MANNITOL-1-PHOSPHATE 5-DEHYDROGENASE"/>
    <property type="match status" value="1"/>
</dbReference>
<dbReference type="RefSeq" id="WP_204466560.1">
    <property type="nucleotide sequence ID" value="NZ_JAFBCV010000007.1"/>
</dbReference>
<keyword evidence="2" id="KW-0520">NAD</keyword>
<dbReference type="InterPro" id="IPR036291">
    <property type="entry name" value="NAD(P)-bd_dom_sf"/>
</dbReference>
<keyword evidence="7" id="KW-1185">Reference proteome</keyword>